<feature type="region of interest" description="Disordered" evidence="2">
    <location>
        <begin position="70"/>
        <end position="159"/>
    </location>
</feature>
<dbReference type="PANTHER" id="PTHR43718">
    <property type="entry name" value="LON PROTEASE"/>
    <property type="match status" value="1"/>
</dbReference>
<proteinExistence type="predicted"/>
<reference evidence="4" key="2">
    <citation type="submission" date="2013-10" db="EMBL/GenBank/DDBJ databases">
        <authorList>
            <person name="Aslett M."/>
        </authorList>
    </citation>
    <scope>NUCLEOTIDE SEQUENCE [LARGE SCALE GENOMIC DNA]</scope>
    <source>
        <strain evidence="4">Houghton</strain>
    </source>
</reference>
<evidence type="ECO:0000256" key="1">
    <source>
        <dbReference type="PROSITE-ProRule" id="PRU01122"/>
    </source>
</evidence>
<comment type="caution">
    <text evidence="1">Lacks conserved residue(s) required for the propagation of feature annotation.</text>
</comment>
<dbReference type="AlphaFoldDB" id="U6KEF2"/>
<dbReference type="GO" id="GO:0006515">
    <property type="term" value="P:protein quality control for misfolded or incompletely synthesized proteins"/>
    <property type="evidence" value="ECO:0007669"/>
    <property type="project" value="TreeGrafter"/>
</dbReference>
<dbReference type="GO" id="GO:0004252">
    <property type="term" value="F:serine-type endopeptidase activity"/>
    <property type="evidence" value="ECO:0007669"/>
    <property type="project" value="InterPro"/>
</dbReference>
<dbReference type="EMBL" id="HG735889">
    <property type="protein sequence ID" value="CDJ36385.1"/>
    <property type="molecule type" value="Genomic_DNA"/>
</dbReference>
<dbReference type="PROSITE" id="PS51786">
    <property type="entry name" value="LON_PROTEOLYTIC"/>
    <property type="match status" value="1"/>
</dbReference>
<sequence>MTGELTLTGKVLKVGGIKEKVIAAKRENIKTLIFPKGNQRDFEELSANIKEGFDVHFVEEYDQVFDLTFGHHYGAPMGAPHQTLEGGAPEEGAPEEGAPEGPPEETLQGAPEGGPPAEAPLNGGPQDEVNPQGGAPPEEGAPQGPPEDPSKGSPQQGAS</sequence>
<gene>
    <name evidence="4" type="ORF">EMH_0082930</name>
</gene>
<dbReference type="InterPro" id="IPR008269">
    <property type="entry name" value="Lon_proteolytic"/>
</dbReference>
<dbReference type="GO" id="GO:0005524">
    <property type="term" value="F:ATP binding"/>
    <property type="evidence" value="ECO:0007669"/>
    <property type="project" value="InterPro"/>
</dbReference>
<keyword evidence="5" id="KW-1185">Reference proteome</keyword>
<dbReference type="InterPro" id="IPR014721">
    <property type="entry name" value="Ribsml_uS5_D2-typ_fold_subgr"/>
</dbReference>
<dbReference type="Pfam" id="PF05362">
    <property type="entry name" value="Lon_C"/>
    <property type="match status" value="1"/>
</dbReference>
<dbReference type="InterPro" id="IPR020568">
    <property type="entry name" value="Ribosomal_Su5_D2-typ_SF"/>
</dbReference>
<dbReference type="EC" id="3.4.21.-" evidence="4"/>
<accession>U6KEF2</accession>
<evidence type="ECO:0000256" key="2">
    <source>
        <dbReference type="SAM" id="MobiDB-lite"/>
    </source>
</evidence>
<dbReference type="PANTHER" id="PTHR43718:SF2">
    <property type="entry name" value="LON PROTEASE HOMOLOG, MITOCHONDRIAL"/>
    <property type="match status" value="1"/>
</dbReference>
<reference evidence="4" key="1">
    <citation type="submission" date="2013-10" db="EMBL/GenBank/DDBJ databases">
        <title>Genomic analysis of the causative agents of coccidiosis in chickens.</title>
        <authorList>
            <person name="Reid A.J."/>
            <person name="Blake D."/>
            <person name="Billington K."/>
            <person name="Browne H."/>
            <person name="Dunn M."/>
            <person name="Hung S."/>
            <person name="Kawahara F."/>
            <person name="Miranda-Saavedra D."/>
            <person name="Mourier T."/>
            <person name="Nagra H."/>
            <person name="Otto T.D."/>
            <person name="Rawlings N."/>
            <person name="Sanchez A."/>
            <person name="Sanders M."/>
            <person name="Subramaniam C."/>
            <person name="Tay Y."/>
            <person name="Dear P."/>
            <person name="Doerig C."/>
            <person name="Gruber A."/>
            <person name="Parkinson J."/>
            <person name="Shirley M."/>
            <person name="Wan K.L."/>
            <person name="Berriman M."/>
            <person name="Tomley F."/>
            <person name="Pain A."/>
        </authorList>
    </citation>
    <scope>NUCLEOTIDE SEQUENCE [LARGE SCALE GENOMIC DNA]</scope>
    <source>
        <strain evidence="4">Houghton</strain>
    </source>
</reference>
<dbReference type="OrthoDB" id="2411602at2759"/>
<dbReference type="InterPro" id="IPR027065">
    <property type="entry name" value="Lon_Prtase"/>
</dbReference>
<dbReference type="GeneID" id="60404368"/>
<evidence type="ECO:0000259" key="3">
    <source>
        <dbReference type="PROSITE" id="PS51786"/>
    </source>
</evidence>
<protein>
    <submittedName>
        <fullName evidence="4">Lon protease homolog, mitochondrial, related</fullName>
        <ecNumber evidence="4">3.4.21.-</ecNumber>
    </submittedName>
</protein>
<dbReference type="Proteomes" id="UP000030744">
    <property type="component" value="Unassembled WGS sequence"/>
</dbReference>
<feature type="domain" description="Lon proteolytic" evidence="3">
    <location>
        <begin position="1"/>
        <end position="71"/>
    </location>
</feature>
<evidence type="ECO:0000313" key="5">
    <source>
        <dbReference type="Proteomes" id="UP000030744"/>
    </source>
</evidence>
<name>U6KEF2_9EIME</name>
<dbReference type="GO" id="GO:0051131">
    <property type="term" value="P:chaperone-mediated protein complex assembly"/>
    <property type="evidence" value="ECO:0007669"/>
    <property type="project" value="TreeGrafter"/>
</dbReference>
<dbReference type="GO" id="GO:0007005">
    <property type="term" value="P:mitochondrion organization"/>
    <property type="evidence" value="ECO:0007669"/>
    <property type="project" value="TreeGrafter"/>
</dbReference>
<organism evidence="4 5">
    <name type="scientific">Eimeria mitis</name>
    <dbReference type="NCBI Taxonomy" id="44415"/>
    <lineage>
        <taxon>Eukaryota</taxon>
        <taxon>Sar</taxon>
        <taxon>Alveolata</taxon>
        <taxon>Apicomplexa</taxon>
        <taxon>Conoidasida</taxon>
        <taxon>Coccidia</taxon>
        <taxon>Eucoccidiorida</taxon>
        <taxon>Eimeriorina</taxon>
        <taxon>Eimeriidae</taxon>
        <taxon>Eimeria</taxon>
    </lineage>
</organism>
<dbReference type="Gene3D" id="3.30.230.10">
    <property type="match status" value="1"/>
</dbReference>
<feature type="compositionally biased region" description="Low complexity" evidence="2">
    <location>
        <begin position="119"/>
        <end position="142"/>
    </location>
</feature>
<keyword evidence="4" id="KW-0378">Hydrolase</keyword>
<dbReference type="GO" id="GO:0003697">
    <property type="term" value="F:single-stranded DNA binding"/>
    <property type="evidence" value="ECO:0007669"/>
    <property type="project" value="TreeGrafter"/>
</dbReference>
<dbReference type="PRINTS" id="PR00830">
    <property type="entry name" value="ENDOLAPTASE"/>
</dbReference>
<evidence type="ECO:0000313" key="4">
    <source>
        <dbReference type="EMBL" id="CDJ36385.1"/>
    </source>
</evidence>
<dbReference type="GO" id="GO:0004176">
    <property type="term" value="F:ATP-dependent peptidase activity"/>
    <property type="evidence" value="ECO:0007669"/>
    <property type="project" value="InterPro"/>
</dbReference>
<dbReference type="GO" id="GO:0005759">
    <property type="term" value="C:mitochondrial matrix"/>
    <property type="evidence" value="ECO:0007669"/>
    <property type="project" value="TreeGrafter"/>
</dbReference>
<keyword evidence="4" id="KW-0645">Protease</keyword>
<dbReference type="SUPFAM" id="SSF54211">
    <property type="entry name" value="Ribosomal protein S5 domain 2-like"/>
    <property type="match status" value="1"/>
</dbReference>
<dbReference type="VEuPathDB" id="ToxoDB:EMH_0082930"/>
<dbReference type="RefSeq" id="XP_037878673.1">
    <property type="nucleotide sequence ID" value="XM_038022819.1"/>
</dbReference>